<evidence type="ECO:0000313" key="3">
    <source>
        <dbReference type="EMBL" id="AMO23834.1"/>
    </source>
</evidence>
<dbReference type="PANTHER" id="PTHR23310:SF62">
    <property type="entry name" value="ACYL-COA BINDING PROTEIN 1, ISOFORM A"/>
    <property type="match status" value="1"/>
</dbReference>
<dbReference type="Pfam" id="PF00887">
    <property type="entry name" value="ACBP"/>
    <property type="match status" value="1"/>
</dbReference>
<dbReference type="InterPro" id="IPR000582">
    <property type="entry name" value="Acyl-CoA-binding_protein"/>
</dbReference>
<dbReference type="GO" id="GO:0006631">
    <property type="term" value="P:fatty acid metabolic process"/>
    <property type="evidence" value="ECO:0007669"/>
    <property type="project" value="TreeGrafter"/>
</dbReference>
<dbReference type="InterPro" id="IPR014352">
    <property type="entry name" value="FERM/acyl-CoA-bd_prot_sf"/>
</dbReference>
<reference evidence="3 4" key="1">
    <citation type="journal article" date="2014" name="Int. J. Syst. Evol. Microbiol.">
        <title>Ramlibacter solisilvae sp. nov., isolated from forest soil, and emended description of the genus Ramlibacter.</title>
        <authorList>
            <person name="Lee H.J."/>
            <person name="Lee S.H."/>
            <person name="Lee S.S."/>
            <person name="Lee J.S."/>
            <person name="Kim Y."/>
            <person name="Kim S.C."/>
            <person name="Jeon C.O."/>
        </authorList>
    </citation>
    <scope>NUCLEOTIDE SEQUENCE [LARGE SCALE GENOMIC DNA]</scope>
    <source>
        <strain evidence="3 4">5-10</strain>
    </source>
</reference>
<dbReference type="RefSeq" id="WP_061500808.1">
    <property type="nucleotide sequence ID" value="NZ_CP010951.1"/>
</dbReference>
<dbReference type="Gene3D" id="1.20.80.10">
    <property type="match status" value="1"/>
</dbReference>
<evidence type="ECO:0000313" key="4">
    <source>
        <dbReference type="Proteomes" id="UP000070433"/>
    </source>
</evidence>
<accession>A0A127JVA5</accession>
<dbReference type="AlphaFoldDB" id="A0A127JVA5"/>
<dbReference type="InterPro" id="IPR035984">
    <property type="entry name" value="Acyl-CoA-binding_sf"/>
</dbReference>
<keyword evidence="4" id="KW-1185">Reference proteome</keyword>
<keyword evidence="1" id="KW-0446">Lipid-binding</keyword>
<feature type="domain" description="ACB" evidence="2">
    <location>
        <begin position="4"/>
        <end position="84"/>
    </location>
</feature>
<gene>
    <name evidence="3" type="ORF">UC35_14305</name>
</gene>
<dbReference type="OrthoDB" id="5625302at2"/>
<organism evidence="3 4">
    <name type="scientific">Ramlibacter tataouinensis</name>
    <dbReference type="NCBI Taxonomy" id="94132"/>
    <lineage>
        <taxon>Bacteria</taxon>
        <taxon>Pseudomonadati</taxon>
        <taxon>Pseudomonadota</taxon>
        <taxon>Betaproteobacteria</taxon>
        <taxon>Burkholderiales</taxon>
        <taxon>Comamonadaceae</taxon>
        <taxon>Ramlibacter</taxon>
    </lineage>
</organism>
<protein>
    <submittedName>
        <fullName evidence="3">Acyl-CoA-binding protein</fullName>
    </submittedName>
</protein>
<name>A0A127JVA5_9BURK</name>
<evidence type="ECO:0000256" key="1">
    <source>
        <dbReference type="ARBA" id="ARBA00023121"/>
    </source>
</evidence>
<evidence type="ECO:0000259" key="2">
    <source>
        <dbReference type="PROSITE" id="PS51228"/>
    </source>
</evidence>
<dbReference type="PROSITE" id="PS51228">
    <property type="entry name" value="ACB_2"/>
    <property type="match status" value="1"/>
</dbReference>
<proteinExistence type="predicted"/>
<dbReference type="Proteomes" id="UP000070433">
    <property type="component" value="Chromosome"/>
</dbReference>
<dbReference type="EMBL" id="CP010951">
    <property type="protein sequence ID" value="AMO23834.1"/>
    <property type="molecule type" value="Genomic_DNA"/>
</dbReference>
<dbReference type="SUPFAM" id="SSF47027">
    <property type="entry name" value="Acyl-CoA binding protein"/>
    <property type="match status" value="1"/>
</dbReference>
<dbReference type="PANTHER" id="PTHR23310">
    <property type="entry name" value="ACYL-COA-BINDING PROTEIN, ACBP"/>
    <property type="match status" value="1"/>
</dbReference>
<dbReference type="PATRIC" id="fig|94132.3.peg.2911"/>
<dbReference type="PRINTS" id="PR00689">
    <property type="entry name" value="ACOABINDINGP"/>
</dbReference>
<dbReference type="GO" id="GO:0000062">
    <property type="term" value="F:fatty-acyl-CoA binding"/>
    <property type="evidence" value="ECO:0007669"/>
    <property type="project" value="InterPro"/>
</dbReference>
<sequence length="84" mass="9141">MADLKAAFETAVANSKKLAERPDNATLLKIYALYKQATAGDITEKKPGFGDMVGRAKWDAWNGVKGTSSEDAMQQYIDLVESLS</sequence>